<protein>
    <recommendedName>
        <fullName evidence="3">Lipoprotein</fullName>
    </recommendedName>
</protein>
<reference evidence="1 2" key="1">
    <citation type="submission" date="2020-02" db="EMBL/GenBank/DDBJ databases">
        <authorList>
            <person name="Hogendoorn C."/>
        </authorList>
    </citation>
    <scope>NUCLEOTIDE SEQUENCE [LARGE SCALE GENOMIC DNA]</scope>
    <source>
        <strain evidence="1">METHB21</strain>
    </source>
</reference>
<dbReference type="AlphaFoldDB" id="A0A8S0XF37"/>
<proteinExistence type="predicted"/>
<dbReference type="Proteomes" id="UP000494216">
    <property type="component" value="Unassembled WGS sequence"/>
</dbReference>
<comment type="caution">
    <text evidence="1">The sequence shown here is derived from an EMBL/GenBank/DDBJ whole genome shotgun (WGS) entry which is preliminary data.</text>
</comment>
<dbReference type="RefSeq" id="WP_174625206.1">
    <property type="nucleotide sequence ID" value="NZ_CADCXN010000047.1"/>
</dbReference>
<evidence type="ECO:0000313" key="2">
    <source>
        <dbReference type="Proteomes" id="UP000494216"/>
    </source>
</evidence>
<keyword evidence="2" id="KW-1185">Reference proteome</keyword>
<evidence type="ECO:0000313" key="1">
    <source>
        <dbReference type="EMBL" id="CAA9890254.1"/>
    </source>
</evidence>
<organism evidence="1 2">
    <name type="scientific">Candidatus Methylobacter favarea</name>
    <dbReference type="NCBI Taxonomy" id="2707345"/>
    <lineage>
        <taxon>Bacteria</taxon>
        <taxon>Pseudomonadati</taxon>
        <taxon>Pseudomonadota</taxon>
        <taxon>Gammaproteobacteria</taxon>
        <taxon>Methylococcales</taxon>
        <taxon>Methylococcaceae</taxon>
        <taxon>Methylobacter</taxon>
    </lineage>
</organism>
<gene>
    <name evidence="1" type="ORF">METHB2_20085</name>
</gene>
<name>A0A8S0XF37_9GAMM</name>
<evidence type="ECO:0008006" key="3">
    <source>
        <dbReference type="Google" id="ProtNLM"/>
    </source>
</evidence>
<dbReference type="PROSITE" id="PS51257">
    <property type="entry name" value="PROKAR_LIPOPROTEIN"/>
    <property type="match status" value="1"/>
</dbReference>
<sequence length="194" mass="21070">MKTSITILASIIAITLTACSTQEVRQTAKGSPAAPPDQSLYQAGANPPLTIIKDHKTLNLVRVMDGAACKNDFQGAKGEFLIYADPSDIERIKREKGPKVFSDFERKIQAFSTEVLQHAINATNLAEDPFSLGEDQAQEKLAKQLTSNFRSAVAGAVTTFGKETTLTIDIAPYPPSFVFYQKGCEATRVEPEST</sequence>
<accession>A0A8S0XF37</accession>
<dbReference type="EMBL" id="CADCXN010000047">
    <property type="protein sequence ID" value="CAA9890254.1"/>
    <property type="molecule type" value="Genomic_DNA"/>
</dbReference>